<dbReference type="GO" id="GO:0036094">
    <property type="term" value="F:small molecule binding"/>
    <property type="evidence" value="ECO:0007669"/>
    <property type="project" value="InterPro"/>
</dbReference>
<evidence type="ECO:0000256" key="1">
    <source>
        <dbReference type="ARBA" id="ARBA00006889"/>
    </source>
</evidence>
<evidence type="ECO:0000259" key="3">
    <source>
        <dbReference type="Pfam" id="PF00061"/>
    </source>
</evidence>
<dbReference type="Pfam" id="PF00061">
    <property type="entry name" value="Lipocalin"/>
    <property type="match status" value="1"/>
</dbReference>
<organism evidence="4 5">
    <name type="scientific">Oryzias sinensis</name>
    <name type="common">Chinese medaka</name>
    <dbReference type="NCBI Taxonomy" id="183150"/>
    <lineage>
        <taxon>Eukaryota</taxon>
        <taxon>Metazoa</taxon>
        <taxon>Chordata</taxon>
        <taxon>Craniata</taxon>
        <taxon>Vertebrata</taxon>
        <taxon>Euteleostomi</taxon>
        <taxon>Actinopterygii</taxon>
        <taxon>Neopterygii</taxon>
        <taxon>Teleostei</taxon>
        <taxon>Neoteleostei</taxon>
        <taxon>Acanthomorphata</taxon>
        <taxon>Ovalentaria</taxon>
        <taxon>Atherinomorphae</taxon>
        <taxon>Beloniformes</taxon>
        <taxon>Adrianichthyidae</taxon>
        <taxon>Oryziinae</taxon>
        <taxon>Oryzias</taxon>
    </lineage>
</organism>
<dbReference type="GeneTree" id="ENSGT01120000271921"/>
<feature type="domain" description="Lipocalin/cytosolic fatty-acid binding" evidence="3">
    <location>
        <begin position="76"/>
        <end position="218"/>
    </location>
</feature>
<keyword evidence="2" id="KW-0732">Signal</keyword>
<dbReference type="PROSITE" id="PS51257">
    <property type="entry name" value="PROKAR_LIPOPROTEIN"/>
    <property type="match status" value="1"/>
</dbReference>
<dbReference type="Proteomes" id="UP000694383">
    <property type="component" value="Unplaced"/>
</dbReference>
<protein>
    <submittedName>
        <fullName evidence="4">Prostaglandin D2 synthase b, tandem duplicate 2</fullName>
    </submittedName>
</protein>
<dbReference type="InterPro" id="IPR012674">
    <property type="entry name" value="Calycin"/>
</dbReference>
<sequence>MRNTLLQVLAALACTLAACAEVVPVSDFSLEKVRDLPEKKNRIRNEFLYIASYSNVIRGENLKIVLSYALLSSQITGKWFMTGFATNAQWFVNHKDSMKMGTSMLVPTEGGDLDLSYANLNADGTCWRMTHLAKKTDTPGRFTFHSQAWNNDNDMRFVDVVYDDYAVIHTIKTKEGTSEILNKLYSRTPEVSEVLKQKFTQFCLDTGILADNIAILPKNGMFSRTHLGFGLLVFFF</sequence>
<accession>A0A8C8DZ77</accession>
<dbReference type="Ensembl" id="ENSOSIT00000042535.1">
    <property type="protein sequence ID" value="ENSOSIP00000040376.1"/>
    <property type="gene ID" value="ENSOSIG00000019717.1"/>
</dbReference>
<dbReference type="PANTHER" id="PTHR11430:SF139">
    <property type="entry name" value="LIPOCALIN-15 PRECURSOR-RELATED"/>
    <property type="match status" value="1"/>
</dbReference>
<dbReference type="PRINTS" id="PR00179">
    <property type="entry name" value="LIPOCALIN"/>
</dbReference>
<comment type="similarity">
    <text evidence="1">Belongs to the calycin superfamily. Lipocalin family.</text>
</comment>
<dbReference type="AlphaFoldDB" id="A0A8C8DZ77"/>
<reference evidence="4" key="1">
    <citation type="submission" date="2025-08" db="UniProtKB">
        <authorList>
            <consortium name="Ensembl"/>
        </authorList>
    </citation>
    <scope>IDENTIFICATION</scope>
</reference>
<evidence type="ECO:0000313" key="4">
    <source>
        <dbReference type="Ensembl" id="ENSOSIP00000040376.1"/>
    </source>
</evidence>
<reference evidence="4" key="2">
    <citation type="submission" date="2025-09" db="UniProtKB">
        <authorList>
            <consortium name="Ensembl"/>
        </authorList>
    </citation>
    <scope>IDENTIFICATION</scope>
</reference>
<dbReference type="PANTHER" id="PTHR11430">
    <property type="entry name" value="LIPOCALIN"/>
    <property type="match status" value="1"/>
</dbReference>
<evidence type="ECO:0000313" key="5">
    <source>
        <dbReference type="Proteomes" id="UP000694383"/>
    </source>
</evidence>
<feature type="chain" id="PRO_5034065011" evidence="2">
    <location>
        <begin position="21"/>
        <end position="236"/>
    </location>
</feature>
<dbReference type="InterPro" id="IPR002345">
    <property type="entry name" value="Lipocalin"/>
</dbReference>
<dbReference type="InterPro" id="IPR000566">
    <property type="entry name" value="Lipocln_cytosolic_FA-bd_dom"/>
</dbReference>
<proteinExistence type="inferred from homology"/>
<evidence type="ECO:0000256" key="2">
    <source>
        <dbReference type="SAM" id="SignalP"/>
    </source>
</evidence>
<dbReference type="Gene3D" id="2.40.128.20">
    <property type="match status" value="1"/>
</dbReference>
<name>A0A8C8DZ77_9TELE</name>
<dbReference type="SUPFAM" id="SSF50814">
    <property type="entry name" value="Lipocalins"/>
    <property type="match status" value="1"/>
</dbReference>
<keyword evidence="5" id="KW-1185">Reference proteome</keyword>
<dbReference type="PRINTS" id="PR01254">
    <property type="entry name" value="PGNDSYNTHASE"/>
</dbReference>
<feature type="signal peptide" evidence="2">
    <location>
        <begin position="1"/>
        <end position="20"/>
    </location>
</feature>